<dbReference type="InterPro" id="IPR028994">
    <property type="entry name" value="Integrin_alpha_N"/>
</dbReference>
<dbReference type="SUPFAM" id="SSF69318">
    <property type="entry name" value="Integrin alpha N-terminal domain"/>
    <property type="match status" value="1"/>
</dbReference>
<accession>A0ABR8FYF2</accession>
<dbReference type="Gene3D" id="2.30.30.100">
    <property type="match status" value="2"/>
</dbReference>
<dbReference type="Pfam" id="PF13448">
    <property type="entry name" value="DUF4114"/>
    <property type="match status" value="1"/>
</dbReference>
<sequence length="646" mass="68291">MTTSVTFASVINYNSSSLPGYPTVVGDFNKDSILDLAYIEENTNNLYVAFGNSSGSFNFASAQYYSVGYGGTSYSTYYPSDVAVGDFNGDGYLDLATANDDSPTVSVLLNNKSGGFSSAMTFNVGTYFDSVRIGDFNNDGKDDIAAGGSSLTSVLLGNGSGSFSSYRIIDVASYLGTYDDSEDVTFGDFNNDDILDLVTPNGDANTISVYLGNSSGSFGTATTYAVGSYADAVAVGDFNGDGIQDLVSVNYDDDTVSVLLGNSSGSFLNAITFAVGDEPYYVKVGDFNNDGKDDIYTENDGSISVLLNNTIFQGNLTNPNNDLFQIGGSEFTKVKIKIKIKGRSSQQFNELGIFNVDDDKGSIEGILPGAVGYQEKALARSKTIFSILTNNPTGFNPDDLGRVLEFNGGTQLRFYLKTSTTVIFSSTTTQQITSLSTGGFSIGWRDGSRGESSFDDLVIDVEETDDDLPIGVGLQGRNEGEAIDLRDYSSDSLIAGTFSIYREASYNNYVGFYKVVDESGGIDTNGDGTADVLVGDASYLQAAINQRVTGIGLSVGNQGTGNGQGNFGGGGIYVPFLIVNGGINALLDSNTSNDPTVFFTFLGANSDNARHVRILGDNTFGFEDLVGGGDNDFNDVVVKINLTVNA</sequence>
<dbReference type="Gene3D" id="2.130.10.130">
    <property type="entry name" value="Integrin alpha, N-terminal"/>
    <property type="match status" value="1"/>
</dbReference>
<evidence type="ECO:0000256" key="1">
    <source>
        <dbReference type="ARBA" id="ARBA00022729"/>
    </source>
</evidence>
<proteinExistence type="predicted"/>
<evidence type="ECO:0000313" key="4">
    <source>
        <dbReference type="Proteomes" id="UP000603457"/>
    </source>
</evidence>
<gene>
    <name evidence="3" type="ORF">H6G74_19150</name>
</gene>
<organism evidence="3 4">
    <name type="scientific">Nostoc spongiaeforme FACHB-130</name>
    <dbReference type="NCBI Taxonomy" id="1357510"/>
    <lineage>
        <taxon>Bacteria</taxon>
        <taxon>Bacillati</taxon>
        <taxon>Cyanobacteriota</taxon>
        <taxon>Cyanophyceae</taxon>
        <taxon>Nostocales</taxon>
        <taxon>Nostocaceae</taxon>
        <taxon>Nostoc</taxon>
    </lineage>
</organism>
<protein>
    <submittedName>
        <fullName evidence="3">VCBS repeat-containing protein</fullName>
    </submittedName>
</protein>
<dbReference type="RefSeq" id="WP_190969168.1">
    <property type="nucleotide sequence ID" value="NZ_JACJTB010000027.1"/>
</dbReference>
<reference evidence="3 4" key="1">
    <citation type="journal article" date="2020" name="ISME J.">
        <title>Comparative genomics reveals insights into cyanobacterial evolution and habitat adaptation.</title>
        <authorList>
            <person name="Chen M.Y."/>
            <person name="Teng W.K."/>
            <person name="Zhao L."/>
            <person name="Hu C.X."/>
            <person name="Zhou Y.K."/>
            <person name="Han B.P."/>
            <person name="Song L.R."/>
            <person name="Shu W.S."/>
        </authorList>
    </citation>
    <scope>NUCLEOTIDE SEQUENCE [LARGE SCALE GENOMIC DNA]</scope>
    <source>
        <strain evidence="3 4">FACHB-130</strain>
    </source>
</reference>
<evidence type="ECO:0000313" key="3">
    <source>
        <dbReference type="EMBL" id="MBD2596431.1"/>
    </source>
</evidence>
<dbReference type="InterPro" id="IPR025193">
    <property type="entry name" value="DUF4114"/>
</dbReference>
<keyword evidence="4" id="KW-1185">Reference proteome</keyword>
<name>A0ABR8FYF2_9NOSO</name>
<dbReference type="PANTHER" id="PTHR46580">
    <property type="entry name" value="SENSOR KINASE-RELATED"/>
    <property type="match status" value="1"/>
</dbReference>
<dbReference type="Pfam" id="PF13517">
    <property type="entry name" value="FG-GAP_3"/>
    <property type="match status" value="2"/>
</dbReference>
<keyword evidence="1" id="KW-0732">Signal</keyword>
<dbReference type="Proteomes" id="UP000603457">
    <property type="component" value="Unassembled WGS sequence"/>
</dbReference>
<evidence type="ECO:0000259" key="2">
    <source>
        <dbReference type="Pfam" id="PF13448"/>
    </source>
</evidence>
<dbReference type="EMBL" id="JACJTB010000027">
    <property type="protein sequence ID" value="MBD2596431.1"/>
    <property type="molecule type" value="Genomic_DNA"/>
</dbReference>
<dbReference type="InterPro" id="IPR013517">
    <property type="entry name" value="FG-GAP"/>
</dbReference>
<comment type="caution">
    <text evidence="3">The sequence shown here is derived from an EMBL/GenBank/DDBJ whole genome shotgun (WGS) entry which is preliminary data.</text>
</comment>
<feature type="domain" description="DUF4114" evidence="2">
    <location>
        <begin position="570"/>
        <end position="642"/>
    </location>
</feature>
<dbReference type="PANTHER" id="PTHR46580:SF4">
    <property type="entry name" value="ATP_GTP-BINDING PROTEIN"/>
    <property type="match status" value="1"/>
</dbReference>